<keyword evidence="3" id="KW-1185">Reference proteome</keyword>
<feature type="signal peptide" evidence="1">
    <location>
        <begin position="1"/>
        <end position="31"/>
    </location>
</feature>
<feature type="chain" id="PRO_5021370786" evidence="1">
    <location>
        <begin position="32"/>
        <end position="475"/>
    </location>
</feature>
<evidence type="ECO:0000256" key="1">
    <source>
        <dbReference type="SAM" id="SignalP"/>
    </source>
</evidence>
<dbReference type="AlphaFoldDB" id="A0A507E4D0"/>
<dbReference type="EMBL" id="QEAQ01000033">
    <property type="protein sequence ID" value="TPX58694.1"/>
    <property type="molecule type" value="Genomic_DNA"/>
</dbReference>
<protein>
    <submittedName>
        <fullName evidence="2">Uncharacterized protein</fullName>
    </submittedName>
</protein>
<accession>A0A507E4D0</accession>
<evidence type="ECO:0000313" key="3">
    <source>
        <dbReference type="Proteomes" id="UP000318582"/>
    </source>
</evidence>
<organism evidence="2 3">
    <name type="scientific">Powellomyces hirtus</name>
    <dbReference type="NCBI Taxonomy" id="109895"/>
    <lineage>
        <taxon>Eukaryota</taxon>
        <taxon>Fungi</taxon>
        <taxon>Fungi incertae sedis</taxon>
        <taxon>Chytridiomycota</taxon>
        <taxon>Chytridiomycota incertae sedis</taxon>
        <taxon>Chytridiomycetes</taxon>
        <taxon>Spizellomycetales</taxon>
        <taxon>Powellomycetaceae</taxon>
        <taxon>Powellomyces</taxon>
    </lineage>
</organism>
<sequence length="475" mass="52873">MKTKHLPPRPSGWSAQWFLSSVLLLLGISLSKDILDGTNFQLSANNLRLLNRPEQFHGENVTGPFFEGWYYKTVLPKAAGSVIFIPGVFVPKSMNGEETTDTRQQPHGFVMVIRDPHTVECLYYAYPMSEFSATPGTEDGYGFTVRIGKSTFHDKGMELNLDAAALVRTTDDDTSAFMRKALRERQVLHPELRFPGSEEKLLTREWPRKALSVRGSVTFLDSVRFPGSKLIPTVMGPFAYLPAMECYHGLVSQYHQTTGAIRFETAEGSKEHEFDVTGGEGYMEKDHGINFPMNWIWLQAGSFAREKGSSLMMSIADVPLLSKKGMLSRMVSSIPVYGSWLLSKFHMTGFLVTLHHSRTNTTHNLSLYTGSRIKSILSDAYLNADEKPMQEVEITVTDFWRTKKMMVRAKRPIGAGVPLPGPIVEANRMALIVEETLTVDVDVVFTVDGVIVLEDSGSIAGMEVVGDMKSLISGI</sequence>
<proteinExistence type="predicted"/>
<dbReference type="PANTHER" id="PTHR35309">
    <property type="match status" value="1"/>
</dbReference>
<dbReference type="STRING" id="109895.A0A507E4D0"/>
<dbReference type="PANTHER" id="PTHR35309:SF4">
    <property type="entry name" value="TOCOPHEROL CYCLASE"/>
    <property type="match status" value="1"/>
</dbReference>
<reference evidence="2 3" key="1">
    <citation type="journal article" date="2019" name="Sci. Rep.">
        <title>Comparative genomics of chytrid fungi reveal insights into the obligate biotrophic and pathogenic lifestyle of Synchytrium endobioticum.</title>
        <authorList>
            <person name="van de Vossenberg B.T.L.H."/>
            <person name="Warris S."/>
            <person name="Nguyen H.D.T."/>
            <person name="van Gent-Pelzer M.P.E."/>
            <person name="Joly D.L."/>
            <person name="van de Geest H.C."/>
            <person name="Bonants P.J.M."/>
            <person name="Smith D.S."/>
            <person name="Levesque C.A."/>
            <person name="van der Lee T.A.J."/>
        </authorList>
    </citation>
    <scope>NUCLEOTIDE SEQUENCE [LARGE SCALE GENOMIC DNA]</scope>
    <source>
        <strain evidence="2 3">CBS 809.83</strain>
    </source>
</reference>
<keyword evidence="1" id="KW-0732">Signal</keyword>
<dbReference type="Proteomes" id="UP000318582">
    <property type="component" value="Unassembled WGS sequence"/>
</dbReference>
<dbReference type="InterPro" id="IPR025893">
    <property type="entry name" value="Tocopherol_cyclase"/>
</dbReference>
<gene>
    <name evidence="2" type="ORF">PhCBS80983_g02943</name>
</gene>
<name>A0A507E4D0_9FUNG</name>
<evidence type="ECO:0000313" key="2">
    <source>
        <dbReference type="EMBL" id="TPX58694.1"/>
    </source>
</evidence>
<dbReference type="GO" id="GO:0009976">
    <property type="term" value="F:tocopherol cyclase activity"/>
    <property type="evidence" value="ECO:0007669"/>
    <property type="project" value="InterPro"/>
</dbReference>
<comment type="caution">
    <text evidence="2">The sequence shown here is derived from an EMBL/GenBank/DDBJ whole genome shotgun (WGS) entry which is preliminary data.</text>
</comment>